<dbReference type="Proteomes" id="UP000054217">
    <property type="component" value="Unassembled WGS sequence"/>
</dbReference>
<evidence type="ECO:0000313" key="2">
    <source>
        <dbReference type="Proteomes" id="UP000054217"/>
    </source>
</evidence>
<dbReference type="AlphaFoldDB" id="A0A0C3JZH8"/>
<proteinExistence type="predicted"/>
<sequence length="78" mass="9185">MYHPYHPIYPYERLERLDRFLSIAWIDVSHSYLKVASRCTALPKTQMDPLALYMDRVDPFCMANGHLCIYPDDSELSC</sequence>
<protein>
    <submittedName>
        <fullName evidence="1">Uncharacterized protein</fullName>
    </submittedName>
</protein>
<dbReference type="EMBL" id="KN831944">
    <property type="protein sequence ID" value="KIO14568.1"/>
    <property type="molecule type" value="Genomic_DNA"/>
</dbReference>
<organism evidence="1 2">
    <name type="scientific">Pisolithus tinctorius Marx 270</name>
    <dbReference type="NCBI Taxonomy" id="870435"/>
    <lineage>
        <taxon>Eukaryota</taxon>
        <taxon>Fungi</taxon>
        <taxon>Dikarya</taxon>
        <taxon>Basidiomycota</taxon>
        <taxon>Agaricomycotina</taxon>
        <taxon>Agaricomycetes</taxon>
        <taxon>Agaricomycetidae</taxon>
        <taxon>Boletales</taxon>
        <taxon>Sclerodermatineae</taxon>
        <taxon>Pisolithaceae</taxon>
        <taxon>Pisolithus</taxon>
    </lineage>
</organism>
<reference evidence="1 2" key="1">
    <citation type="submission" date="2014-04" db="EMBL/GenBank/DDBJ databases">
        <authorList>
            <consortium name="DOE Joint Genome Institute"/>
            <person name="Kuo A."/>
            <person name="Kohler A."/>
            <person name="Costa M.D."/>
            <person name="Nagy L.G."/>
            <person name="Floudas D."/>
            <person name="Copeland A."/>
            <person name="Barry K.W."/>
            <person name="Cichocki N."/>
            <person name="Veneault-Fourrey C."/>
            <person name="LaButti K."/>
            <person name="Lindquist E.A."/>
            <person name="Lipzen A."/>
            <person name="Lundell T."/>
            <person name="Morin E."/>
            <person name="Murat C."/>
            <person name="Sun H."/>
            <person name="Tunlid A."/>
            <person name="Henrissat B."/>
            <person name="Grigoriev I.V."/>
            <person name="Hibbett D.S."/>
            <person name="Martin F."/>
            <person name="Nordberg H.P."/>
            <person name="Cantor M.N."/>
            <person name="Hua S.X."/>
        </authorList>
    </citation>
    <scope>NUCLEOTIDE SEQUENCE [LARGE SCALE GENOMIC DNA]</scope>
    <source>
        <strain evidence="1 2">Marx 270</strain>
    </source>
</reference>
<accession>A0A0C3JZH8</accession>
<dbReference type="InParanoid" id="A0A0C3JZH8"/>
<gene>
    <name evidence="1" type="ORF">M404DRAFT_991328</name>
</gene>
<dbReference type="HOGENOM" id="CLU_2622965_0_0_1"/>
<evidence type="ECO:0000313" key="1">
    <source>
        <dbReference type="EMBL" id="KIO14568.1"/>
    </source>
</evidence>
<keyword evidence="2" id="KW-1185">Reference proteome</keyword>
<reference evidence="2" key="2">
    <citation type="submission" date="2015-01" db="EMBL/GenBank/DDBJ databases">
        <title>Evolutionary Origins and Diversification of the Mycorrhizal Mutualists.</title>
        <authorList>
            <consortium name="DOE Joint Genome Institute"/>
            <consortium name="Mycorrhizal Genomics Consortium"/>
            <person name="Kohler A."/>
            <person name="Kuo A."/>
            <person name="Nagy L.G."/>
            <person name="Floudas D."/>
            <person name="Copeland A."/>
            <person name="Barry K.W."/>
            <person name="Cichocki N."/>
            <person name="Veneault-Fourrey C."/>
            <person name="LaButti K."/>
            <person name="Lindquist E.A."/>
            <person name="Lipzen A."/>
            <person name="Lundell T."/>
            <person name="Morin E."/>
            <person name="Murat C."/>
            <person name="Riley R."/>
            <person name="Ohm R."/>
            <person name="Sun H."/>
            <person name="Tunlid A."/>
            <person name="Henrissat B."/>
            <person name="Grigoriev I.V."/>
            <person name="Hibbett D.S."/>
            <person name="Martin F."/>
        </authorList>
    </citation>
    <scope>NUCLEOTIDE SEQUENCE [LARGE SCALE GENOMIC DNA]</scope>
    <source>
        <strain evidence="2">Marx 270</strain>
    </source>
</reference>
<name>A0A0C3JZH8_PISTI</name>